<dbReference type="Pfam" id="PF09335">
    <property type="entry name" value="VTT_dom"/>
    <property type="match status" value="1"/>
</dbReference>
<feature type="transmembrane region" description="Helical" evidence="6">
    <location>
        <begin position="166"/>
        <end position="186"/>
    </location>
</feature>
<sequence>MQDIINWIVYSVGDLGYIGIFVMMFLESSLFPFPSEIVMVPAGYLASKGEMNLFAAILSGILGSVAGAWFNYIIAKSAGRKVVLRFLKEHHLEKIEKFFERHGEISTFNGRLIPGVRQYISFPAGLAKMHPVKFSVYTALGAGIWVVVLTMLGYYIGENQELVHKYIKEITILTLLILILITFVYWKKKKVKF</sequence>
<dbReference type="InterPro" id="IPR051311">
    <property type="entry name" value="DedA_domain"/>
</dbReference>
<proteinExistence type="predicted"/>
<keyword evidence="2" id="KW-1003">Cell membrane</keyword>
<keyword evidence="4 6" id="KW-1133">Transmembrane helix</keyword>
<dbReference type="AlphaFoldDB" id="B9L992"/>
<dbReference type="KEGG" id="nam:NAMH_0798"/>
<name>B9L992_NAUPA</name>
<evidence type="ECO:0000256" key="4">
    <source>
        <dbReference type="ARBA" id="ARBA00022989"/>
    </source>
</evidence>
<accession>B9L992</accession>
<protein>
    <submittedName>
        <fullName evidence="8">DedA</fullName>
    </submittedName>
</protein>
<keyword evidence="3 6" id="KW-0812">Transmembrane</keyword>
<evidence type="ECO:0000256" key="1">
    <source>
        <dbReference type="ARBA" id="ARBA00004651"/>
    </source>
</evidence>
<organism evidence="8 9">
    <name type="scientific">Nautilia profundicola (strain ATCC BAA-1463 / DSM 18972 / AmH)</name>
    <dbReference type="NCBI Taxonomy" id="598659"/>
    <lineage>
        <taxon>Bacteria</taxon>
        <taxon>Pseudomonadati</taxon>
        <taxon>Campylobacterota</taxon>
        <taxon>Epsilonproteobacteria</taxon>
        <taxon>Nautiliales</taxon>
        <taxon>Nautiliaceae</taxon>
        <taxon>Nautilia</taxon>
    </lineage>
</organism>
<dbReference type="GO" id="GO:0005886">
    <property type="term" value="C:plasma membrane"/>
    <property type="evidence" value="ECO:0007669"/>
    <property type="project" value="UniProtKB-SubCell"/>
</dbReference>
<dbReference type="STRING" id="598659.NAMH_0798"/>
<evidence type="ECO:0000313" key="9">
    <source>
        <dbReference type="Proteomes" id="UP000000448"/>
    </source>
</evidence>
<dbReference type="InterPro" id="IPR032816">
    <property type="entry name" value="VTT_dom"/>
</dbReference>
<comment type="subcellular location">
    <subcellularLocation>
        <location evidence="1">Cell membrane</location>
        <topology evidence="1">Multi-pass membrane protein</topology>
    </subcellularLocation>
</comment>
<feature type="transmembrane region" description="Helical" evidence="6">
    <location>
        <begin position="7"/>
        <end position="26"/>
    </location>
</feature>
<evidence type="ECO:0000256" key="2">
    <source>
        <dbReference type="ARBA" id="ARBA00022475"/>
    </source>
</evidence>
<dbReference type="OrthoDB" id="9813426at2"/>
<evidence type="ECO:0000259" key="7">
    <source>
        <dbReference type="Pfam" id="PF09335"/>
    </source>
</evidence>
<reference evidence="8 9" key="1">
    <citation type="journal article" date="2009" name="PLoS Genet.">
        <title>Adaptations to submarine hydrothermal environments exemplified by the genome of Nautilia profundicola.</title>
        <authorList>
            <person name="Campbell B.J."/>
            <person name="Smith J.L."/>
            <person name="Hanson T.E."/>
            <person name="Klotz M.G."/>
            <person name="Stein L.Y."/>
            <person name="Lee C.K."/>
            <person name="Wu D."/>
            <person name="Robinson J.M."/>
            <person name="Khouri H.M."/>
            <person name="Eisen J.A."/>
            <person name="Cary S.C."/>
        </authorList>
    </citation>
    <scope>NUCLEOTIDE SEQUENCE [LARGE SCALE GENOMIC DNA]</scope>
    <source>
        <strain evidence="9">ATCC BAA-1463 / DSM 18972 / AmH</strain>
    </source>
</reference>
<keyword evidence="5 6" id="KW-0472">Membrane</keyword>
<dbReference type="Proteomes" id="UP000000448">
    <property type="component" value="Chromosome"/>
</dbReference>
<dbReference type="PANTHER" id="PTHR42709:SF6">
    <property type="entry name" value="UNDECAPRENYL PHOSPHATE TRANSPORTER A"/>
    <property type="match status" value="1"/>
</dbReference>
<evidence type="ECO:0000256" key="3">
    <source>
        <dbReference type="ARBA" id="ARBA00022692"/>
    </source>
</evidence>
<dbReference type="eggNOG" id="COG0586">
    <property type="taxonomic scope" value="Bacteria"/>
</dbReference>
<feature type="domain" description="VTT" evidence="7">
    <location>
        <begin position="33"/>
        <end position="154"/>
    </location>
</feature>
<feature type="transmembrane region" description="Helical" evidence="6">
    <location>
        <begin position="53"/>
        <end position="75"/>
    </location>
</feature>
<keyword evidence="9" id="KW-1185">Reference proteome</keyword>
<evidence type="ECO:0000256" key="5">
    <source>
        <dbReference type="ARBA" id="ARBA00023136"/>
    </source>
</evidence>
<gene>
    <name evidence="8" type="ordered locus">NAMH_0798</name>
</gene>
<evidence type="ECO:0000256" key="6">
    <source>
        <dbReference type="SAM" id="Phobius"/>
    </source>
</evidence>
<dbReference type="HOGENOM" id="CLU_044208_1_1_7"/>
<dbReference type="EMBL" id="CP001279">
    <property type="protein sequence ID" value="ACM93171.1"/>
    <property type="molecule type" value="Genomic_DNA"/>
</dbReference>
<evidence type="ECO:0000313" key="8">
    <source>
        <dbReference type="EMBL" id="ACM93171.1"/>
    </source>
</evidence>
<dbReference type="PANTHER" id="PTHR42709">
    <property type="entry name" value="ALKALINE PHOSPHATASE LIKE PROTEIN"/>
    <property type="match status" value="1"/>
</dbReference>
<feature type="transmembrane region" description="Helical" evidence="6">
    <location>
        <begin position="134"/>
        <end position="154"/>
    </location>
</feature>